<reference evidence="1" key="1">
    <citation type="submission" date="2016-03" db="EMBL/GenBank/DDBJ databases">
        <title>Draft genome sequence of Rosellinia necatrix.</title>
        <authorList>
            <person name="Kanematsu S."/>
        </authorList>
    </citation>
    <scope>NUCLEOTIDE SEQUENCE [LARGE SCALE GENOMIC DNA]</scope>
    <source>
        <strain evidence="1">W97</strain>
    </source>
</reference>
<evidence type="ECO:0000313" key="2">
    <source>
        <dbReference type="Proteomes" id="UP000054516"/>
    </source>
</evidence>
<gene>
    <name evidence="1" type="ORF">SAMD00023353_5000650</name>
</gene>
<sequence length="51" mass="5407">MLPGTSSIGSFLAGRQAPAISIVAHLSLRSILDGLARHYVHPYILTTSPGY</sequence>
<name>A0A1S8A9Q9_ROSNE</name>
<dbReference type="AlphaFoldDB" id="A0A1S8A9Q9"/>
<accession>A0A1S8A9Q9</accession>
<protein>
    <submittedName>
        <fullName evidence="1">Uncharacterized protein</fullName>
    </submittedName>
</protein>
<organism evidence="1">
    <name type="scientific">Rosellinia necatrix</name>
    <name type="common">White root-rot fungus</name>
    <dbReference type="NCBI Taxonomy" id="77044"/>
    <lineage>
        <taxon>Eukaryota</taxon>
        <taxon>Fungi</taxon>
        <taxon>Dikarya</taxon>
        <taxon>Ascomycota</taxon>
        <taxon>Pezizomycotina</taxon>
        <taxon>Sordariomycetes</taxon>
        <taxon>Xylariomycetidae</taxon>
        <taxon>Xylariales</taxon>
        <taxon>Xylariaceae</taxon>
        <taxon>Rosellinia</taxon>
    </lineage>
</organism>
<proteinExistence type="predicted"/>
<keyword evidence="2" id="KW-1185">Reference proteome</keyword>
<evidence type="ECO:0000313" key="1">
    <source>
        <dbReference type="EMBL" id="GAW26807.1"/>
    </source>
</evidence>
<dbReference type="Proteomes" id="UP000054516">
    <property type="component" value="Unassembled WGS sequence"/>
</dbReference>
<dbReference type="EMBL" id="DF977495">
    <property type="protein sequence ID" value="GAW26807.1"/>
    <property type="molecule type" value="Genomic_DNA"/>
</dbReference>